<keyword evidence="4" id="KW-0143">Chaperone</keyword>
<sequence length="122" mass="14248">MPKKLLSKYEHFLALTDNMLVLAKANEWEKFADAETEYLRLSESLPNIVDIIEKHPEIRDRFVDMCQKITSNIGELTLLTQNYQTSVSQNLTNLSCQKKVHLAYTEFSNQAIESRMFKDSFR</sequence>
<dbReference type="InterPro" id="IPR008622">
    <property type="entry name" value="FliT"/>
</dbReference>
<dbReference type="RefSeq" id="WP_093317625.1">
    <property type="nucleotide sequence ID" value="NZ_FOHV01000003.1"/>
</dbReference>
<accession>A0A1H9ZGS8</accession>
<proteinExistence type="predicted"/>
<evidence type="ECO:0000256" key="4">
    <source>
        <dbReference type="ARBA" id="ARBA00023186"/>
    </source>
</evidence>
<keyword evidence="2" id="KW-0963">Cytoplasm</keyword>
<protein>
    <recommendedName>
        <fullName evidence="5">Flagellar protein FliT</fullName>
    </recommendedName>
</protein>
<dbReference type="Gene3D" id="1.20.58.380">
    <property type="entry name" value="Flagellar protein flit"/>
    <property type="match status" value="1"/>
</dbReference>
<evidence type="ECO:0000313" key="6">
    <source>
        <dbReference type="EMBL" id="SES80036.1"/>
    </source>
</evidence>
<keyword evidence="3" id="KW-1005">Bacterial flagellum biogenesis</keyword>
<dbReference type="GO" id="GO:0044781">
    <property type="term" value="P:bacterial-type flagellum organization"/>
    <property type="evidence" value="ECO:0007669"/>
    <property type="project" value="UniProtKB-KW"/>
</dbReference>
<evidence type="ECO:0000256" key="3">
    <source>
        <dbReference type="ARBA" id="ARBA00022795"/>
    </source>
</evidence>
<dbReference type="AlphaFoldDB" id="A0A1H9ZGS8"/>
<name>A0A1H9ZGS8_9GAMM</name>
<dbReference type="EMBL" id="FOHV01000003">
    <property type="protein sequence ID" value="SES80036.1"/>
    <property type="molecule type" value="Genomic_DNA"/>
</dbReference>
<reference evidence="7" key="1">
    <citation type="submission" date="2016-10" db="EMBL/GenBank/DDBJ databases">
        <authorList>
            <person name="Varghese N."/>
            <person name="Submissions S."/>
        </authorList>
    </citation>
    <scope>NUCLEOTIDE SEQUENCE [LARGE SCALE GENOMIC DNA]</scope>
    <source>
        <strain evidence="7">DSM 18579</strain>
    </source>
</reference>
<keyword evidence="7" id="KW-1185">Reference proteome</keyword>
<comment type="subcellular location">
    <subcellularLocation>
        <location evidence="1">Cytoplasm</location>
        <location evidence="1">Cytosol</location>
    </subcellularLocation>
</comment>
<organism evidence="6 7">
    <name type="scientific">Thorsellia anophelis DSM 18579</name>
    <dbReference type="NCBI Taxonomy" id="1123402"/>
    <lineage>
        <taxon>Bacteria</taxon>
        <taxon>Pseudomonadati</taxon>
        <taxon>Pseudomonadota</taxon>
        <taxon>Gammaproteobacteria</taxon>
        <taxon>Enterobacterales</taxon>
        <taxon>Thorselliaceae</taxon>
        <taxon>Thorsellia</taxon>
    </lineage>
</organism>
<dbReference type="Proteomes" id="UP000242642">
    <property type="component" value="Unassembled WGS sequence"/>
</dbReference>
<evidence type="ECO:0000256" key="2">
    <source>
        <dbReference type="ARBA" id="ARBA00022490"/>
    </source>
</evidence>
<gene>
    <name evidence="6" type="ORF">SAMN02583745_00554</name>
</gene>
<evidence type="ECO:0000313" key="7">
    <source>
        <dbReference type="Proteomes" id="UP000242642"/>
    </source>
</evidence>
<dbReference type="Pfam" id="PF05400">
    <property type="entry name" value="FliT"/>
    <property type="match status" value="1"/>
</dbReference>
<evidence type="ECO:0000256" key="5">
    <source>
        <dbReference type="ARBA" id="ARBA00093797"/>
    </source>
</evidence>
<evidence type="ECO:0000256" key="1">
    <source>
        <dbReference type="ARBA" id="ARBA00004514"/>
    </source>
</evidence>